<proteinExistence type="predicted"/>
<evidence type="ECO:0008006" key="3">
    <source>
        <dbReference type="Google" id="ProtNLM"/>
    </source>
</evidence>
<evidence type="ECO:0000313" key="1">
    <source>
        <dbReference type="EMBL" id="RXV75228.1"/>
    </source>
</evidence>
<organism evidence="1 2">
    <name type="scientific">Ligilactobacillus murinus</name>
    <dbReference type="NCBI Taxonomy" id="1622"/>
    <lineage>
        <taxon>Bacteria</taxon>
        <taxon>Bacillati</taxon>
        <taxon>Bacillota</taxon>
        <taxon>Bacilli</taxon>
        <taxon>Lactobacillales</taxon>
        <taxon>Lactobacillaceae</taxon>
        <taxon>Ligilactobacillus</taxon>
    </lineage>
</organism>
<dbReference type="OrthoDB" id="2168818at2"/>
<sequence length="133" mass="15968">MKDAMSEIYQVFLKSSEIEQSTLKGKKHSIYYYEMPDGELPNNLIIIRPYSPPEPAYRGSDRYLAQRLTFQIDVQSVDRMTCKKLQVEIEQSLSELGYKRLPNQELDEYFKDTRRYVDARRYQKITRIYETDY</sequence>
<evidence type="ECO:0000313" key="2">
    <source>
        <dbReference type="Proteomes" id="UP000289316"/>
    </source>
</evidence>
<name>A0A4Q2AYK8_9LACO</name>
<protein>
    <recommendedName>
        <fullName evidence="3">DUF3168 domain-containing protein</fullName>
    </recommendedName>
</protein>
<accession>A0A4Q2AYK8</accession>
<dbReference type="AlphaFoldDB" id="A0A4Q2AYK8"/>
<dbReference type="Proteomes" id="UP000289316">
    <property type="component" value="Unassembled WGS sequence"/>
</dbReference>
<reference evidence="1 2" key="1">
    <citation type="submission" date="2018-09" db="EMBL/GenBank/DDBJ databases">
        <title>Murine metabolic-syndrome-specific gut microbial biobank.</title>
        <authorList>
            <person name="Liu C."/>
        </authorList>
    </citation>
    <scope>NUCLEOTIDE SEQUENCE [LARGE SCALE GENOMIC DNA]</scope>
    <source>
        <strain evidence="1 2">C-30</strain>
    </source>
</reference>
<dbReference type="RefSeq" id="WP_129303190.1">
    <property type="nucleotide sequence ID" value="NZ_QZFR01000007.1"/>
</dbReference>
<gene>
    <name evidence="1" type="ORF">D6C19_01940</name>
</gene>
<comment type="caution">
    <text evidence="1">The sequence shown here is derived from an EMBL/GenBank/DDBJ whole genome shotgun (WGS) entry which is preliminary data.</text>
</comment>
<dbReference type="EMBL" id="QZFR01000007">
    <property type="protein sequence ID" value="RXV75228.1"/>
    <property type="molecule type" value="Genomic_DNA"/>
</dbReference>